<feature type="transmembrane region" description="Helical" evidence="4">
    <location>
        <begin position="90"/>
        <end position="109"/>
    </location>
</feature>
<protein>
    <submittedName>
        <fullName evidence="6">MFS transporter</fullName>
    </submittedName>
</protein>
<feature type="transmembrane region" description="Helical" evidence="4">
    <location>
        <begin position="318"/>
        <end position="343"/>
    </location>
</feature>
<keyword evidence="1 4" id="KW-0812">Transmembrane</keyword>
<dbReference type="PANTHER" id="PTHR11360">
    <property type="entry name" value="MONOCARBOXYLATE TRANSPORTER"/>
    <property type="match status" value="1"/>
</dbReference>
<dbReference type="SUPFAM" id="SSF103473">
    <property type="entry name" value="MFS general substrate transporter"/>
    <property type="match status" value="1"/>
</dbReference>
<feature type="transmembrane region" description="Helical" evidence="4">
    <location>
        <begin position="20"/>
        <end position="39"/>
    </location>
</feature>
<dbReference type="Gene3D" id="1.20.1250.20">
    <property type="entry name" value="MFS general substrate transporter like domains"/>
    <property type="match status" value="1"/>
</dbReference>
<dbReference type="RefSeq" id="WP_406647255.1">
    <property type="nucleotide sequence ID" value="NZ_CP123584.1"/>
</dbReference>
<sequence length="409" mass="44227">MARQADLTSDTGFVIRNARWLSAGALLTLLSCFGQTFFISLFAGEIRAEFGLSHGEWGGIYSAGTMVSAVVMVWAGVLSDMFRVRALGTMILFGVAVACLVMAGNQWFWGLVGSIFLLRFFGQGMATHIAMVAMARWFVATRGRALAIATLGFSFGEALLPVTFVALMPILGWRVLWVICAGLAILGIPILMTLLKQERSPRHQATDQTATGIENRHWTRAQALKHPLFWFIVPSILGPSACSTAFFFHQVHLAEIKGWTHLEFVAWFPVFTGVSVLSMVGAGWALDKVGTHRLMPLFQLPVTIGYLIFAWATEPTAVMFGFIFLALTTGANATIPAAFWAETYGTAHIGAIKSLATAIMVLGTAIGPGITGVLIDAGISLETQFIGFVAYFLVTSLGVAFGLKKYGRL</sequence>
<evidence type="ECO:0000256" key="4">
    <source>
        <dbReference type="SAM" id="Phobius"/>
    </source>
</evidence>
<evidence type="ECO:0000313" key="7">
    <source>
        <dbReference type="Proteomes" id="UP001623232"/>
    </source>
</evidence>
<evidence type="ECO:0000256" key="2">
    <source>
        <dbReference type="ARBA" id="ARBA00022989"/>
    </source>
</evidence>
<feature type="transmembrane region" description="Helical" evidence="4">
    <location>
        <begin position="176"/>
        <end position="195"/>
    </location>
</feature>
<dbReference type="Proteomes" id="UP001623232">
    <property type="component" value="Chromosome"/>
</dbReference>
<feature type="transmembrane region" description="Helical" evidence="4">
    <location>
        <begin position="115"/>
        <end position="139"/>
    </location>
</feature>
<dbReference type="InterPro" id="IPR011701">
    <property type="entry name" value="MFS"/>
</dbReference>
<evidence type="ECO:0000313" key="6">
    <source>
        <dbReference type="EMBL" id="WZK89207.1"/>
    </source>
</evidence>
<dbReference type="PROSITE" id="PS51257">
    <property type="entry name" value="PROKAR_LIPOPROTEIN"/>
    <property type="match status" value="1"/>
</dbReference>
<feature type="domain" description="Major facilitator superfamily (MFS) profile" evidence="5">
    <location>
        <begin position="20"/>
        <end position="407"/>
    </location>
</feature>
<name>A0ABZ2XV65_9RHOB</name>
<gene>
    <name evidence="6" type="ORF">QEZ52_01250</name>
</gene>
<keyword evidence="2 4" id="KW-1133">Transmembrane helix</keyword>
<dbReference type="InterPro" id="IPR050327">
    <property type="entry name" value="Proton-linked_MCT"/>
</dbReference>
<feature type="transmembrane region" description="Helical" evidence="4">
    <location>
        <begin position="293"/>
        <end position="312"/>
    </location>
</feature>
<feature type="transmembrane region" description="Helical" evidence="4">
    <location>
        <begin position="385"/>
        <end position="403"/>
    </location>
</feature>
<keyword evidence="3 4" id="KW-0472">Membrane</keyword>
<feature type="transmembrane region" description="Helical" evidence="4">
    <location>
        <begin position="59"/>
        <end position="78"/>
    </location>
</feature>
<evidence type="ECO:0000259" key="5">
    <source>
        <dbReference type="PROSITE" id="PS50850"/>
    </source>
</evidence>
<organism evidence="6 7">
    <name type="scientific">Aliisedimentitalea scapharcae</name>
    <dbReference type="NCBI Taxonomy" id="1524259"/>
    <lineage>
        <taxon>Bacteria</taxon>
        <taxon>Pseudomonadati</taxon>
        <taxon>Pseudomonadota</taxon>
        <taxon>Alphaproteobacteria</taxon>
        <taxon>Rhodobacterales</taxon>
        <taxon>Roseobacteraceae</taxon>
        <taxon>Aliisedimentitalea</taxon>
    </lineage>
</organism>
<reference evidence="6 7" key="1">
    <citation type="submission" date="2023-04" db="EMBL/GenBank/DDBJ databases">
        <title>Complete genome sequence of Alisedimentitalea scapharcae.</title>
        <authorList>
            <person name="Rong J.-C."/>
            <person name="Yi M.-L."/>
            <person name="Zhao Q."/>
        </authorList>
    </citation>
    <scope>NUCLEOTIDE SEQUENCE [LARGE SCALE GENOMIC DNA]</scope>
    <source>
        <strain evidence="6 7">KCTC 42119</strain>
    </source>
</reference>
<feature type="transmembrane region" description="Helical" evidence="4">
    <location>
        <begin position="146"/>
        <end position="170"/>
    </location>
</feature>
<accession>A0ABZ2XV65</accession>
<dbReference type="PANTHER" id="PTHR11360:SF308">
    <property type="entry name" value="BLL3089 PROTEIN"/>
    <property type="match status" value="1"/>
</dbReference>
<proteinExistence type="predicted"/>
<dbReference type="InterPro" id="IPR036259">
    <property type="entry name" value="MFS_trans_sf"/>
</dbReference>
<keyword evidence="7" id="KW-1185">Reference proteome</keyword>
<feature type="transmembrane region" description="Helical" evidence="4">
    <location>
        <begin position="228"/>
        <end position="252"/>
    </location>
</feature>
<evidence type="ECO:0000256" key="3">
    <source>
        <dbReference type="ARBA" id="ARBA00023136"/>
    </source>
</evidence>
<feature type="transmembrane region" description="Helical" evidence="4">
    <location>
        <begin position="264"/>
        <end position="286"/>
    </location>
</feature>
<dbReference type="PROSITE" id="PS50850">
    <property type="entry name" value="MFS"/>
    <property type="match status" value="1"/>
</dbReference>
<dbReference type="EMBL" id="CP123584">
    <property type="protein sequence ID" value="WZK89207.1"/>
    <property type="molecule type" value="Genomic_DNA"/>
</dbReference>
<evidence type="ECO:0000256" key="1">
    <source>
        <dbReference type="ARBA" id="ARBA00022692"/>
    </source>
</evidence>
<dbReference type="InterPro" id="IPR020846">
    <property type="entry name" value="MFS_dom"/>
</dbReference>
<feature type="transmembrane region" description="Helical" evidence="4">
    <location>
        <begin position="355"/>
        <end position="379"/>
    </location>
</feature>
<dbReference type="Pfam" id="PF07690">
    <property type="entry name" value="MFS_1"/>
    <property type="match status" value="1"/>
</dbReference>